<dbReference type="Proteomes" id="UP000008694">
    <property type="component" value="Unassembled WGS sequence"/>
</dbReference>
<dbReference type="GO" id="GO:0000972">
    <property type="term" value="P:transcription-dependent tethering of RNA polymerase II gene DNA at nuclear periphery"/>
    <property type="evidence" value="ECO:0007669"/>
    <property type="project" value="TreeGrafter"/>
</dbReference>
<dbReference type="Pfam" id="PF03177">
    <property type="entry name" value="Nucleoporin_C"/>
    <property type="match status" value="1"/>
</dbReference>
<dbReference type="GO" id="GO:0017056">
    <property type="term" value="F:structural constituent of nuclear pore"/>
    <property type="evidence" value="ECO:0007669"/>
    <property type="project" value="InterPro"/>
</dbReference>
<accession>D7KYC3</accession>
<dbReference type="AlphaFoldDB" id="D7KYC3"/>
<dbReference type="InterPro" id="IPR004870">
    <property type="entry name" value="Nucleoporin_Nup155"/>
</dbReference>
<evidence type="ECO:0000313" key="5">
    <source>
        <dbReference type="EMBL" id="EFH64513.1"/>
    </source>
</evidence>
<dbReference type="GO" id="GO:0006606">
    <property type="term" value="P:protein import into nucleus"/>
    <property type="evidence" value="ECO:0007669"/>
    <property type="project" value="TreeGrafter"/>
</dbReference>
<evidence type="ECO:0000256" key="1">
    <source>
        <dbReference type="ARBA" id="ARBA00004123"/>
    </source>
</evidence>
<dbReference type="Gramene" id="scaffold_200791.1">
    <property type="protein sequence ID" value="scaffold_200791.1"/>
    <property type="gene ID" value="scaffold_200791.1"/>
</dbReference>
<name>D7KYC3_ARALL</name>
<dbReference type="eggNOG" id="KOG1900">
    <property type="taxonomic scope" value="Eukaryota"/>
</dbReference>
<keyword evidence="3" id="KW-0539">Nucleus</keyword>
<feature type="domain" description="Nucleoporin Nup133/Nup155-like C-terminal" evidence="4">
    <location>
        <begin position="135"/>
        <end position="288"/>
    </location>
</feature>
<dbReference type="GO" id="GO:0006405">
    <property type="term" value="P:RNA export from nucleus"/>
    <property type="evidence" value="ECO:0007669"/>
    <property type="project" value="TreeGrafter"/>
</dbReference>
<dbReference type="STRING" id="81972.D7KYC3"/>
<dbReference type="HOGENOM" id="CLU_812203_0_0_1"/>
<dbReference type="PANTHER" id="PTHR10350:SF6">
    <property type="entry name" value="NUCLEAR PORE COMPLEX PROTEIN NUP155"/>
    <property type="match status" value="1"/>
</dbReference>
<dbReference type="EMBL" id="GL348714">
    <property type="protein sequence ID" value="EFH64513.1"/>
    <property type="molecule type" value="Genomic_DNA"/>
</dbReference>
<evidence type="ECO:0000313" key="6">
    <source>
        <dbReference type="Proteomes" id="UP000008694"/>
    </source>
</evidence>
<evidence type="ECO:0000256" key="3">
    <source>
        <dbReference type="ARBA" id="ARBA00023242"/>
    </source>
</evidence>
<organism evidence="6">
    <name type="scientific">Arabidopsis lyrata subsp. lyrata</name>
    <name type="common">Lyre-leaved rock-cress</name>
    <dbReference type="NCBI Taxonomy" id="81972"/>
    <lineage>
        <taxon>Eukaryota</taxon>
        <taxon>Viridiplantae</taxon>
        <taxon>Streptophyta</taxon>
        <taxon>Embryophyta</taxon>
        <taxon>Tracheophyta</taxon>
        <taxon>Spermatophyta</taxon>
        <taxon>Magnoliopsida</taxon>
        <taxon>eudicotyledons</taxon>
        <taxon>Gunneridae</taxon>
        <taxon>Pentapetalae</taxon>
        <taxon>rosids</taxon>
        <taxon>malvids</taxon>
        <taxon>Brassicales</taxon>
        <taxon>Brassicaceae</taxon>
        <taxon>Camelineae</taxon>
        <taxon>Arabidopsis</taxon>
    </lineage>
</organism>
<keyword evidence="2" id="KW-0813">Transport</keyword>
<protein>
    <recommendedName>
        <fullName evidence="4">Nucleoporin Nup133/Nup155-like C-terminal domain-containing protein</fullName>
    </recommendedName>
</protein>
<evidence type="ECO:0000256" key="2">
    <source>
        <dbReference type="ARBA" id="ARBA00022448"/>
    </source>
</evidence>
<gene>
    <name evidence="5" type="ORF">ARALYDRAFT_893717</name>
</gene>
<keyword evidence="6" id="KW-1185">Reference proteome</keyword>
<comment type="subcellular location">
    <subcellularLocation>
        <location evidence="1">Nucleus</location>
    </subcellularLocation>
</comment>
<dbReference type="InterPro" id="IPR007187">
    <property type="entry name" value="Nucleoporin_Nup133/Nup155_C"/>
</dbReference>
<proteinExistence type="predicted"/>
<sequence length="342" mass="37792">MIFVADVLPTPDTASPMLSLYSQVLGKSDVEYSGAEILLASTRTVVELVFNRPVDILNTLLKSSSTCSRVSLNAFVDHFGADETAAMCLMLASGIIMFGGDEFDSLVPTRAAMVFGDMKMERMPQLGGSQAAIHSAAHAGLYLCTARLLYPLWNTHVMSTRSSSDSMSEGGELICRFSADAMHELESRIRSLERCLLRRSDAEDSAGQRLPNKHDNISKEDTHSMECCRHLIQRSAEALFLLQILSRHDIAISSQMFEESLLHLEFRHLVISGDDDKIAKVLISALMEDCSVNICPNLVRLLSSIFCWRWLAFRPAIPAYISGFGWLLVRQFPLIPAGSGVN</sequence>
<dbReference type="GO" id="GO:0036228">
    <property type="term" value="P:protein localization to nuclear inner membrane"/>
    <property type="evidence" value="ECO:0007669"/>
    <property type="project" value="TreeGrafter"/>
</dbReference>
<evidence type="ECO:0000259" key="4">
    <source>
        <dbReference type="Pfam" id="PF03177"/>
    </source>
</evidence>
<reference evidence="6" key="1">
    <citation type="journal article" date="2011" name="Nat. Genet.">
        <title>The Arabidopsis lyrata genome sequence and the basis of rapid genome size change.</title>
        <authorList>
            <person name="Hu T.T."/>
            <person name="Pattyn P."/>
            <person name="Bakker E.G."/>
            <person name="Cao J."/>
            <person name="Cheng J.-F."/>
            <person name="Clark R.M."/>
            <person name="Fahlgren N."/>
            <person name="Fawcett J.A."/>
            <person name="Grimwood J."/>
            <person name="Gundlach H."/>
            <person name="Haberer G."/>
            <person name="Hollister J.D."/>
            <person name="Ossowski S."/>
            <person name="Ottilar R.P."/>
            <person name="Salamov A.A."/>
            <person name="Schneeberger K."/>
            <person name="Spannagl M."/>
            <person name="Wang X."/>
            <person name="Yang L."/>
            <person name="Nasrallah M.E."/>
            <person name="Bergelson J."/>
            <person name="Carrington J.C."/>
            <person name="Gaut B.S."/>
            <person name="Schmutz J."/>
            <person name="Mayer K.F.X."/>
            <person name="Van de Peer Y."/>
            <person name="Grigoriev I.V."/>
            <person name="Nordborg M."/>
            <person name="Weigel D."/>
            <person name="Guo Y.-L."/>
        </authorList>
    </citation>
    <scope>NUCLEOTIDE SEQUENCE [LARGE SCALE GENOMIC DNA]</scope>
    <source>
        <strain evidence="6">cv. MN47</strain>
    </source>
</reference>
<dbReference type="Gene3D" id="1.20.58.1780">
    <property type="match status" value="1"/>
</dbReference>
<dbReference type="GO" id="GO:0044611">
    <property type="term" value="C:nuclear pore inner ring"/>
    <property type="evidence" value="ECO:0007669"/>
    <property type="project" value="TreeGrafter"/>
</dbReference>
<dbReference type="PANTHER" id="PTHR10350">
    <property type="entry name" value="NUCLEAR PORE COMPLEX PROTEIN NUP155"/>
    <property type="match status" value="1"/>
</dbReference>